<comment type="similarity">
    <text evidence="1">Belongs to the oxygen-dependent FAD-linked oxidoreductase family.</text>
</comment>
<dbReference type="InterPro" id="IPR016166">
    <property type="entry name" value="FAD-bd_PCMH"/>
</dbReference>
<dbReference type="InterPro" id="IPR050416">
    <property type="entry name" value="FAD-linked_Oxidoreductase"/>
</dbReference>
<reference evidence="7 8" key="1">
    <citation type="submission" date="2024-02" db="EMBL/GenBank/DDBJ databases">
        <title>De novo assembly and annotation of 12 fungi associated with fruit tree decline syndrome in Ontario, Canada.</title>
        <authorList>
            <person name="Sulman M."/>
            <person name="Ellouze W."/>
            <person name="Ilyukhin E."/>
        </authorList>
    </citation>
    <scope>NUCLEOTIDE SEQUENCE [LARGE SCALE GENOMIC DNA]</scope>
    <source>
        <strain evidence="7 8">M1-105</strain>
    </source>
</reference>
<gene>
    <name evidence="7" type="ORF">SLS56_010759</name>
</gene>
<evidence type="ECO:0000259" key="6">
    <source>
        <dbReference type="PROSITE" id="PS51387"/>
    </source>
</evidence>
<dbReference type="EMBL" id="JAJVDC020000219">
    <property type="protein sequence ID" value="KAL1617919.1"/>
    <property type="molecule type" value="Genomic_DNA"/>
</dbReference>
<evidence type="ECO:0000256" key="4">
    <source>
        <dbReference type="ARBA" id="ARBA00023002"/>
    </source>
</evidence>
<feature type="signal peptide" evidence="5">
    <location>
        <begin position="1"/>
        <end position="20"/>
    </location>
</feature>
<dbReference type="InterPro" id="IPR006094">
    <property type="entry name" value="Oxid_FAD_bind_N"/>
</dbReference>
<dbReference type="InterPro" id="IPR036318">
    <property type="entry name" value="FAD-bd_PCMH-like_sf"/>
</dbReference>
<proteinExistence type="inferred from homology"/>
<feature type="chain" id="PRO_5046656078" description="FAD-binding PCMH-type domain-containing protein" evidence="5">
    <location>
        <begin position="21"/>
        <end position="508"/>
    </location>
</feature>
<feature type="domain" description="FAD-binding PCMH-type" evidence="6">
    <location>
        <begin position="66"/>
        <end position="239"/>
    </location>
</feature>
<dbReference type="SUPFAM" id="SSF56176">
    <property type="entry name" value="FAD-binding/transporter-associated domain-like"/>
    <property type="match status" value="1"/>
</dbReference>
<dbReference type="PANTHER" id="PTHR42973:SF54">
    <property type="entry name" value="FAD-BINDING PCMH-TYPE DOMAIN-CONTAINING PROTEIN"/>
    <property type="match status" value="1"/>
</dbReference>
<dbReference type="InterPro" id="IPR016169">
    <property type="entry name" value="FAD-bd_PCMH_sub2"/>
</dbReference>
<dbReference type="Proteomes" id="UP001521116">
    <property type="component" value="Unassembled WGS sequence"/>
</dbReference>
<evidence type="ECO:0000256" key="2">
    <source>
        <dbReference type="ARBA" id="ARBA00022630"/>
    </source>
</evidence>
<evidence type="ECO:0000256" key="3">
    <source>
        <dbReference type="ARBA" id="ARBA00022827"/>
    </source>
</evidence>
<keyword evidence="8" id="KW-1185">Reference proteome</keyword>
<keyword evidence="2" id="KW-0285">Flavoprotein</keyword>
<dbReference type="PANTHER" id="PTHR42973">
    <property type="entry name" value="BINDING OXIDOREDUCTASE, PUTATIVE (AFU_ORTHOLOGUE AFUA_1G17690)-RELATED"/>
    <property type="match status" value="1"/>
</dbReference>
<comment type="caution">
    <text evidence="7">The sequence shown here is derived from an EMBL/GenBank/DDBJ whole genome shotgun (WGS) entry which is preliminary data.</text>
</comment>
<accession>A0ABR3SDM7</accession>
<keyword evidence="5" id="KW-0732">Signal</keyword>
<dbReference type="Gene3D" id="3.30.465.10">
    <property type="match status" value="1"/>
</dbReference>
<keyword evidence="4" id="KW-0560">Oxidoreductase</keyword>
<dbReference type="PROSITE" id="PS51387">
    <property type="entry name" value="FAD_PCMH"/>
    <property type="match status" value="1"/>
</dbReference>
<evidence type="ECO:0000256" key="5">
    <source>
        <dbReference type="SAM" id="SignalP"/>
    </source>
</evidence>
<protein>
    <recommendedName>
        <fullName evidence="6">FAD-binding PCMH-type domain-containing protein</fullName>
    </recommendedName>
</protein>
<name>A0ABR3SDM7_9PEZI</name>
<evidence type="ECO:0000256" key="1">
    <source>
        <dbReference type="ARBA" id="ARBA00005466"/>
    </source>
</evidence>
<organism evidence="7 8">
    <name type="scientific">Neofusicoccum ribis</name>
    <dbReference type="NCBI Taxonomy" id="45134"/>
    <lineage>
        <taxon>Eukaryota</taxon>
        <taxon>Fungi</taxon>
        <taxon>Dikarya</taxon>
        <taxon>Ascomycota</taxon>
        <taxon>Pezizomycotina</taxon>
        <taxon>Dothideomycetes</taxon>
        <taxon>Dothideomycetes incertae sedis</taxon>
        <taxon>Botryosphaeriales</taxon>
        <taxon>Botryosphaeriaceae</taxon>
        <taxon>Neofusicoccum</taxon>
    </lineage>
</organism>
<sequence>MFPWCSLFIPLASAVAGAAAGAASGAASSPSVQACSSLRNEFPNLVFSPNETRYKEDNTDYWSSASWLSPACVFAPSCVEEMSTAVKTLAELQVPFAMRGGGHMPIGTSNNINSTGVLISSSNMKQLQIGPDHKTVTVGSGNVWLDVYKYLEPYGQTVVGGRLGPIGVPGFLLGGGMSFFSNQYGFGSANIAKYTCVLGSGEIVEATANNMYADLFWALRGGGNSFALVASFDLKTYSAPVVSVGSVVYGPGVRDKWLDAVYTFAHDGSKDAKAALIPTATWGQSTQGMLVYNNFQFYDGNHTNPPAFENFSAPVLPALQNTVSARTMYQWTLEDYDRIKAVHGMRNAFYTVSLYAKKEAMEIVHDTWFETAKLRLSNVTNFLGSMALMPITERFISAGGRDPMGIDASQAPYIWVEESLMWSNPADDKTIDTFLADVNKDINAKLDAKGLRAPYLYLNDAYQGQQVFERYPKVNLAIMKGIRAKYDPRRVLTDLMPGGWKVEHASIL</sequence>
<evidence type="ECO:0000313" key="8">
    <source>
        <dbReference type="Proteomes" id="UP001521116"/>
    </source>
</evidence>
<keyword evidence="3" id="KW-0274">FAD</keyword>
<evidence type="ECO:0000313" key="7">
    <source>
        <dbReference type="EMBL" id="KAL1617919.1"/>
    </source>
</evidence>
<dbReference type="Pfam" id="PF01565">
    <property type="entry name" value="FAD_binding_4"/>
    <property type="match status" value="1"/>
</dbReference>